<keyword evidence="8 9" id="KW-0472">Membrane</keyword>
<dbReference type="InterPro" id="IPR038532">
    <property type="entry name" value="NDUFS4-like_sf"/>
</dbReference>
<dbReference type="GO" id="GO:0022900">
    <property type="term" value="P:electron transport chain"/>
    <property type="evidence" value="ECO:0007669"/>
    <property type="project" value="InterPro"/>
</dbReference>
<dbReference type="Gene3D" id="3.30.160.190">
    <property type="entry name" value="atu1810 like domain"/>
    <property type="match status" value="1"/>
</dbReference>
<evidence type="ECO:0000256" key="7">
    <source>
        <dbReference type="ARBA" id="ARBA00023128"/>
    </source>
</evidence>
<dbReference type="FunFam" id="3.30.160.190:FF:000001">
    <property type="entry name" value="NADH-ubiquinone oxidoreductase 21 kDa subunit mitochondrial"/>
    <property type="match status" value="1"/>
</dbReference>
<evidence type="ECO:0000313" key="10">
    <source>
        <dbReference type="EMBL" id="CEP23680.1"/>
    </source>
</evidence>
<accession>A0A0H5C684</accession>
<dbReference type="AlphaFoldDB" id="A0A0H5C684"/>
<dbReference type="Proteomes" id="UP000038830">
    <property type="component" value="Unassembled WGS sequence"/>
</dbReference>
<keyword evidence="6 9" id="KW-0249">Electron transport</keyword>
<evidence type="ECO:0000256" key="1">
    <source>
        <dbReference type="ARBA" id="ARBA00005882"/>
    </source>
</evidence>
<keyword evidence="4 9" id="KW-0999">Mitochondrion inner membrane</keyword>
<gene>
    <name evidence="10" type="ORF">BN1211_4325</name>
</gene>
<evidence type="ECO:0000256" key="6">
    <source>
        <dbReference type="ARBA" id="ARBA00022982"/>
    </source>
</evidence>
<dbReference type="InterPro" id="IPR006885">
    <property type="entry name" value="NADH_UbQ_FeS_4_mit-like"/>
</dbReference>
<evidence type="ECO:0000256" key="4">
    <source>
        <dbReference type="ARBA" id="ARBA00022792"/>
    </source>
</evidence>
<evidence type="ECO:0000256" key="8">
    <source>
        <dbReference type="ARBA" id="ARBA00023136"/>
    </source>
</evidence>
<keyword evidence="5 9" id="KW-0809">Transit peptide</keyword>
<dbReference type="PANTHER" id="PTHR12219">
    <property type="entry name" value="NADH-UBIQUINONE OXIDOREDUCTASE"/>
    <property type="match status" value="1"/>
</dbReference>
<keyword evidence="2 9" id="KW-0813">Transport</keyword>
<keyword evidence="3 9" id="KW-0679">Respiratory chain</keyword>
<keyword evidence="7 9" id="KW-0496">Mitochondrion</keyword>
<keyword evidence="10" id="KW-0830">Ubiquinone</keyword>
<name>A0A0H5C684_CYBJN</name>
<sequence length="200" mass="23190">MDICFYKTRKKASGKNKINTSPLKRKSEQGEGFEKRTNKMLRQFTPRPCVLRSISQTQFRAISKAAGEVVQKQEEHGELPKELISGAPLELITERVVRIFKDAKPATQSGNWGQHFWKLDWDVLGKGNRWENDLIGYQSSGDYMQGTIMKFDTKEAAIKFAQGQGWSFIVEEPNVRRFKQKDYSRNFYHSKGKLKHVRTK</sequence>
<protein>
    <recommendedName>
        <fullName evidence="9">NADH dehydrogenase [ubiquinone] iron-sulfur protein 4, mitochondrial</fullName>
    </recommendedName>
</protein>
<comment type="subcellular location">
    <subcellularLocation>
        <location evidence="9">Mitochondrion inner membrane</location>
        <topology evidence="9">Peripheral membrane protein</topology>
        <orientation evidence="9">Matrix side</orientation>
    </subcellularLocation>
</comment>
<dbReference type="EMBL" id="CDQK01000005">
    <property type="protein sequence ID" value="CEP23680.1"/>
    <property type="molecule type" value="Genomic_DNA"/>
</dbReference>
<organism evidence="10 11">
    <name type="scientific">Cyberlindnera jadinii (strain ATCC 18201 / CBS 1600 / BCRC 20928 / JCM 3617 / NBRC 0987 / NRRL Y-1542)</name>
    <name type="common">Torula yeast</name>
    <name type="synonym">Candida utilis</name>
    <dbReference type="NCBI Taxonomy" id="983966"/>
    <lineage>
        <taxon>Eukaryota</taxon>
        <taxon>Fungi</taxon>
        <taxon>Dikarya</taxon>
        <taxon>Ascomycota</taxon>
        <taxon>Saccharomycotina</taxon>
        <taxon>Saccharomycetes</taxon>
        <taxon>Phaffomycetales</taxon>
        <taxon>Phaffomycetaceae</taxon>
        <taxon>Cyberlindnera</taxon>
    </lineage>
</organism>
<evidence type="ECO:0000256" key="9">
    <source>
        <dbReference type="RuleBase" id="RU367010"/>
    </source>
</evidence>
<evidence type="ECO:0000256" key="3">
    <source>
        <dbReference type="ARBA" id="ARBA00022660"/>
    </source>
</evidence>
<dbReference type="PANTHER" id="PTHR12219:SF8">
    <property type="entry name" value="NADH DEHYDROGENASE [UBIQUINONE] IRON-SULFUR PROTEIN 4, MITOCHONDRIAL"/>
    <property type="match status" value="1"/>
</dbReference>
<evidence type="ECO:0000256" key="2">
    <source>
        <dbReference type="ARBA" id="ARBA00022448"/>
    </source>
</evidence>
<evidence type="ECO:0000256" key="5">
    <source>
        <dbReference type="ARBA" id="ARBA00022946"/>
    </source>
</evidence>
<dbReference type="GO" id="GO:0005743">
    <property type="term" value="C:mitochondrial inner membrane"/>
    <property type="evidence" value="ECO:0007669"/>
    <property type="project" value="UniProtKB-SubCell"/>
</dbReference>
<comment type="similarity">
    <text evidence="1 9">Belongs to the complex I NDUFS4 subunit family.</text>
</comment>
<reference evidence="11" key="1">
    <citation type="journal article" date="2015" name="J. Biotechnol.">
        <title>The structure of the Cyberlindnera jadinii genome and its relation to Candida utilis analyzed by the occurrence of single nucleotide polymorphisms.</title>
        <authorList>
            <person name="Rupp O."/>
            <person name="Brinkrolf K."/>
            <person name="Buerth C."/>
            <person name="Kunigo M."/>
            <person name="Schneider J."/>
            <person name="Jaenicke S."/>
            <person name="Goesmann A."/>
            <person name="Puehler A."/>
            <person name="Jaeger K.-E."/>
            <person name="Ernst J.F."/>
        </authorList>
    </citation>
    <scope>NUCLEOTIDE SEQUENCE [LARGE SCALE GENOMIC DNA]</scope>
    <source>
        <strain evidence="11">ATCC 18201 / CBS 1600 / BCRC 20928 / JCM 3617 / NBRC 0987 / NRRL Y-1542</strain>
    </source>
</reference>
<comment type="function">
    <text evidence="9">Accessory subunit of the mitochondrial membrane respiratory chain NADH dehydrogenase (Complex I), that is believed not to be involved in catalysis. Complex I functions in the transfer of electrons from NADH to the respiratory chain. The immediate electron acceptor for the enzyme is believed to be ubiquinone.</text>
</comment>
<evidence type="ECO:0000313" key="11">
    <source>
        <dbReference type="Proteomes" id="UP000038830"/>
    </source>
</evidence>
<proteinExistence type="inferred from homology"/>
<dbReference type="Pfam" id="PF04800">
    <property type="entry name" value="NDUS4"/>
    <property type="match status" value="1"/>
</dbReference>